<dbReference type="CDD" id="cd20295">
    <property type="entry name" value="cupin_Pac13-like"/>
    <property type="match status" value="1"/>
</dbReference>
<evidence type="ECO:0000259" key="1">
    <source>
        <dbReference type="Pfam" id="PF07883"/>
    </source>
</evidence>
<evidence type="ECO:0000313" key="2">
    <source>
        <dbReference type="EMBL" id="SVA96322.1"/>
    </source>
</evidence>
<dbReference type="InterPro" id="IPR011051">
    <property type="entry name" value="RmlC_Cupin_sf"/>
</dbReference>
<dbReference type="InterPro" id="IPR014710">
    <property type="entry name" value="RmlC-like_jellyroll"/>
</dbReference>
<dbReference type="EMBL" id="UINC01023843">
    <property type="protein sequence ID" value="SVA96322.1"/>
    <property type="molecule type" value="Genomic_DNA"/>
</dbReference>
<dbReference type="SUPFAM" id="SSF51182">
    <property type="entry name" value="RmlC-like cupins"/>
    <property type="match status" value="1"/>
</dbReference>
<reference evidence="2" key="1">
    <citation type="submission" date="2018-05" db="EMBL/GenBank/DDBJ databases">
        <authorList>
            <person name="Lanie J.A."/>
            <person name="Ng W.-L."/>
            <person name="Kazmierczak K.M."/>
            <person name="Andrzejewski T.M."/>
            <person name="Davidsen T.M."/>
            <person name="Wayne K.J."/>
            <person name="Tettelin H."/>
            <person name="Glass J.I."/>
            <person name="Rusch D."/>
            <person name="Podicherti R."/>
            <person name="Tsui H.-C.T."/>
            <person name="Winkler M.E."/>
        </authorList>
    </citation>
    <scope>NUCLEOTIDE SEQUENCE</scope>
</reference>
<dbReference type="Pfam" id="PF07883">
    <property type="entry name" value="Cupin_2"/>
    <property type="match status" value="1"/>
</dbReference>
<dbReference type="Gene3D" id="2.60.120.10">
    <property type="entry name" value="Jelly Rolls"/>
    <property type="match status" value="1"/>
</dbReference>
<accession>A0A382A5D1</accession>
<protein>
    <recommendedName>
        <fullName evidence="1">Cupin type-2 domain-containing protein</fullName>
    </recommendedName>
</protein>
<dbReference type="AlphaFoldDB" id="A0A382A5D1"/>
<sequence>MANYLIEQLDEVEPTPCPCGLAKRAFVDEPSAVASLHEVDIRQDSAVHYHKRTTEIYLVLEGEGHIELDGERVPVKPMTAVYIKPGCRHRAVGRLKIINIPIPAFDPGDEWLDG</sequence>
<organism evidence="2">
    <name type="scientific">marine metagenome</name>
    <dbReference type="NCBI Taxonomy" id="408172"/>
    <lineage>
        <taxon>unclassified sequences</taxon>
        <taxon>metagenomes</taxon>
        <taxon>ecological metagenomes</taxon>
    </lineage>
</organism>
<dbReference type="InterPro" id="IPR013096">
    <property type="entry name" value="Cupin_2"/>
</dbReference>
<name>A0A382A5D1_9ZZZZ</name>
<feature type="domain" description="Cupin type-2" evidence="1">
    <location>
        <begin position="41"/>
        <end position="91"/>
    </location>
</feature>
<proteinExistence type="predicted"/>
<gene>
    <name evidence="2" type="ORF">METZ01_LOCUS149176</name>
</gene>